<evidence type="ECO:0000256" key="4">
    <source>
        <dbReference type="ARBA" id="ARBA00022833"/>
    </source>
</evidence>
<dbReference type="EMBL" id="CM031834">
    <property type="protein sequence ID" value="KAG6692630.1"/>
    <property type="molecule type" value="Genomic_DNA"/>
</dbReference>
<accession>A0A922J357</accession>
<evidence type="ECO:0000313" key="8">
    <source>
        <dbReference type="Proteomes" id="UP000811246"/>
    </source>
</evidence>
<dbReference type="PANTHER" id="PTHR47287">
    <property type="entry name" value="C2H2 AND C2HC ZINC FINGERS SUPERFAMILY PROTEIN"/>
    <property type="match status" value="1"/>
</dbReference>
<dbReference type="Proteomes" id="UP000811246">
    <property type="component" value="Chromosome 10"/>
</dbReference>
<proteinExistence type="predicted"/>
<keyword evidence="2" id="KW-0479">Metal-binding</keyword>
<comment type="subcellular location">
    <subcellularLocation>
        <location evidence="1">Nucleus</location>
    </subcellularLocation>
</comment>
<keyword evidence="3" id="KW-0863">Zinc-finger</keyword>
<sequence>MKCRNSLEAVGGTSTSALSSPAYSTLSVSPDSTQTASRPPKCPQKREDLAKRGQKIAAHILAFAEAFGHSLHQHWHQHYPSMTSLPLHGANYNNRSLGVQTHFMIQKPSHKSSLVGFWEPQGWSRPLIDQQPAVGNFHTTVGSLSRGSVGRFGLLRTMNGSPARDDEFSGFRSADSAALYRTNQEEMKKLDLSLKL</sequence>
<dbReference type="GO" id="GO:0008270">
    <property type="term" value="F:zinc ion binding"/>
    <property type="evidence" value="ECO:0007669"/>
    <property type="project" value="UniProtKB-KW"/>
</dbReference>
<protein>
    <submittedName>
        <fullName evidence="7">Uncharacterized protein</fullName>
    </submittedName>
</protein>
<keyword evidence="4" id="KW-0862">Zinc</keyword>
<feature type="region of interest" description="Disordered" evidence="6">
    <location>
        <begin position="1"/>
        <end position="50"/>
    </location>
</feature>
<evidence type="ECO:0000256" key="1">
    <source>
        <dbReference type="ARBA" id="ARBA00004123"/>
    </source>
</evidence>
<evidence type="ECO:0000256" key="2">
    <source>
        <dbReference type="ARBA" id="ARBA00022723"/>
    </source>
</evidence>
<comment type="caution">
    <text evidence="7">The sequence shown here is derived from an EMBL/GenBank/DDBJ whole genome shotgun (WGS) entry which is preliminary data.</text>
</comment>
<feature type="compositionally biased region" description="Polar residues" evidence="6">
    <location>
        <begin position="12"/>
        <end position="37"/>
    </location>
</feature>
<dbReference type="InterPro" id="IPR044246">
    <property type="entry name" value="ZFP3-like"/>
</dbReference>
<evidence type="ECO:0000313" key="7">
    <source>
        <dbReference type="EMBL" id="KAG6692630.1"/>
    </source>
</evidence>
<organism evidence="7 8">
    <name type="scientific">Carya illinoinensis</name>
    <name type="common">Pecan</name>
    <dbReference type="NCBI Taxonomy" id="32201"/>
    <lineage>
        <taxon>Eukaryota</taxon>
        <taxon>Viridiplantae</taxon>
        <taxon>Streptophyta</taxon>
        <taxon>Embryophyta</taxon>
        <taxon>Tracheophyta</taxon>
        <taxon>Spermatophyta</taxon>
        <taxon>Magnoliopsida</taxon>
        <taxon>eudicotyledons</taxon>
        <taxon>Gunneridae</taxon>
        <taxon>Pentapetalae</taxon>
        <taxon>rosids</taxon>
        <taxon>fabids</taxon>
        <taxon>Fagales</taxon>
        <taxon>Juglandaceae</taxon>
        <taxon>Carya</taxon>
    </lineage>
</organism>
<keyword evidence="5" id="KW-0539">Nucleus</keyword>
<dbReference type="PANTHER" id="PTHR47287:SF17">
    <property type="entry name" value="C2H2 AND C2HC ZINC FINGERS SUPERFAMILY PROTEIN"/>
    <property type="match status" value="1"/>
</dbReference>
<evidence type="ECO:0000256" key="5">
    <source>
        <dbReference type="ARBA" id="ARBA00023242"/>
    </source>
</evidence>
<evidence type="ECO:0000256" key="6">
    <source>
        <dbReference type="SAM" id="MobiDB-lite"/>
    </source>
</evidence>
<dbReference type="AlphaFoldDB" id="A0A922J357"/>
<evidence type="ECO:0000256" key="3">
    <source>
        <dbReference type="ARBA" id="ARBA00022771"/>
    </source>
</evidence>
<dbReference type="GO" id="GO:0009788">
    <property type="term" value="P:negative regulation of abscisic acid-activated signaling pathway"/>
    <property type="evidence" value="ECO:0007669"/>
    <property type="project" value="InterPro"/>
</dbReference>
<gene>
    <name evidence="7" type="ORF">I3842_10G124200</name>
</gene>
<reference evidence="7" key="1">
    <citation type="submission" date="2021-01" db="EMBL/GenBank/DDBJ databases">
        <authorList>
            <person name="Lovell J.T."/>
            <person name="Bentley N."/>
            <person name="Bhattarai G."/>
            <person name="Jenkins J.W."/>
            <person name="Sreedasyam A."/>
            <person name="Alarcon Y."/>
            <person name="Bock C."/>
            <person name="Boston L."/>
            <person name="Carlson J."/>
            <person name="Cervantes K."/>
            <person name="Clermont K."/>
            <person name="Krom N."/>
            <person name="Kubenka K."/>
            <person name="Mamidi S."/>
            <person name="Mattison C."/>
            <person name="Monteros M."/>
            <person name="Pisani C."/>
            <person name="Plott C."/>
            <person name="Rajasekar S."/>
            <person name="Rhein H.S."/>
            <person name="Rohla C."/>
            <person name="Song M."/>
            <person name="Hilaire R.S."/>
            <person name="Shu S."/>
            <person name="Wells L."/>
            <person name="Wang X."/>
            <person name="Webber J."/>
            <person name="Heerema R.J."/>
            <person name="Klein P."/>
            <person name="Conner P."/>
            <person name="Grauke L."/>
            <person name="Grimwood J."/>
            <person name="Schmutz J."/>
            <person name="Randall J.J."/>
        </authorList>
    </citation>
    <scope>NUCLEOTIDE SEQUENCE</scope>
    <source>
        <tissue evidence="7">Leaf</tissue>
    </source>
</reference>
<dbReference type="GO" id="GO:0005634">
    <property type="term" value="C:nucleus"/>
    <property type="evidence" value="ECO:0007669"/>
    <property type="project" value="UniProtKB-SubCell"/>
</dbReference>
<name>A0A922J357_CARIL</name>